<dbReference type="PANTHER" id="PTHR23531">
    <property type="entry name" value="QUINOLENE RESISTANCE PROTEIN NORA"/>
    <property type="match status" value="1"/>
</dbReference>
<dbReference type="Proteomes" id="UP000663499">
    <property type="component" value="Chromosome"/>
</dbReference>
<dbReference type="InterPro" id="IPR020846">
    <property type="entry name" value="MFS_dom"/>
</dbReference>
<feature type="transmembrane region" description="Helical" evidence="6">
    <location>
        <begin position="15"/>
        <end position="36"/>
    </location>
</feature>
<feature type="transmembrane region" description="Helical" evidence="6">
    <location>
        <begin position="308"/>
        <end position="327"/>
    </location>
</feature>
<feature type="transmembrane region" description="Helical" evidence="6">
    <location>
        <begin position="218"/>
        <end position="243"/>
    </location>
</feature>
<keyword evidence="9" id="KW-1185">Reference proteome</keyword>
<evidence type="ECO:0000256" key="5">
    <source>
        <dbReference type="ARBA" id="ARBA00023136"/>
    </source>
</evidence>
<evidence type="ECO:0000256" key="4">
    <source>
        <dbReference type="ARBA" id="ARBA00022989"/>
    </source>
</evidence>
<feature type="transmembrane region" description="Helical" evidence="6">
    <location>
        <begin position="142"/>
        <end position="164"/>
    </location>
</feature>
<dbReference type="EMBL" id="CP071444">
    <property type="protein sequence ID" value="QSX09062.1"/>
    <property type="molecule type" value="Genomic_DNA"/>
</dbReference>
<evidence type="ECO:0000256" key="1">
    <source>
        <dbReference type="ARBA" id="ARBA00004651"/>
    </source>
</evidence>
<keyword evidence="4 6" id="KW-1133">Transmembrane helix</keyword>
<dbReference type="CDD" id="cd17489">
    <property type="entry name" value="MFS_YfcJ_like"/>
    <property type="match status" value="1"/>
</dbReference>
<protein>
    <submittedName>
        <fullName evidence="8">MFS transporter</fullName>
    </submittedName>
</protein>
<feature type="transmembrane region" description="Helical" evidence="6">
    <location>
        <begin position="42"/>
        <end position="64"/>
    </location>
</feature>
<evidence type="ECO:0000256" key="6">
    <source>
        <dbReference type="SAM" id="Phobius"/>
    </source>
</evidence>
<gene>
    <name evidence="8" type="ORF">J0B03_03060</name>
</gene>
<evidence type="ECO:0000313" key="8">
    <source>
        <dbReference type="EMBL" id="QSX09062.1"/>
    </source>
</evidence>
<keyword evidence="2" id="KW-0813">Transport</keyword>
<dbReference type="InterPro" id="IPR052714">
    <property type="entry name" value="MFS_Exporter"/>
</dbReference>
<feature type="transmembrane region" description="Helical" evidence="6">
    <location>
        <begin position="373"/>
        <end position="393"/>
    </location>
</feature>
<dbReference type="InterPro" id="IPR036259">
    <property type="entry name" value="MFS_trans_sf"/>
</dbReference>
<organism evidence="8 9">
    <name type="scientific">Alkalibacter rhizosphaerae</name>
    <dbReference type="NCBI Taxonomy" id="2815577"/>
    <lineage>
        <taxon>Bacteria</taxon>
        <taxon>Bacillati</taxon>
        <taxon>Bacillota</taxon>
        <taxon>Clostridia</taxon>
        <taxon>Eubacteriales</taxon>
        <taxon>Eubacteriaceae</taxon>
        <taxon>Alkalibacter</taxon>
    </lineage>
</organism>
<keyword evidence="3 6" id="KW-0812">Transmembrane</keyword>
<reference evidence="8" key="1">
    <citation type="submission" date="2021-03" db="EMBL/GenBank/DDBJ databases">
        <title>Alkalibacter marinus sp. nov., isolated from tidal flat sediment.</title>
        <authorList>
            <person name="Namirimu T."/>
            <person name="Yang J.-A."/>
            <person name="Yang S.-H."/>
            <person name="Kim Y.-J."/>
            <person name="Kwon K.K."/>
        </authorList>
    </citation>
    <scope>NUCLEOTIDE SEQUENCE</scope>
    <source>
        <strain evidence="8">ES005</strain>
    </source>
</reference>
<dbReference type="Gene3D" id="1.20.1250.20">
    <property type="entry name" value="MFS general substrate transporter like domains"/>
    <property type="match status" value="1"/>
</dbReference>
<name>A0A974XFT8_9FIRM</name>
<dbReference type="PANTHER" id="PTHR23531:SF1">
    <property type="entry name" value="QUINOLENE RESISTANCE PROTEIN NORA"/>
    <property type="match status" value="1"/>
</dbReference>
<dbReference type="KEGG" id="alka:J0B03_03060"/>
<comment type="subcellular location">
    <subcellularLocation>
        <location evidence="1">Cell membrane</location>
        <topology evidence="1">Multi-pass membrane protein</topology>
    </subcellularLocation>
</comment>
<accession>A0A974XFT8</accession>
<evidence type="ECO:0000313" key="9">
    <source>
        <dbReference type="Proteomes" id="UP000663499"/>
    </source>
</evidence>
<feature type="transmembrane region" description="Helical" evidence="6">
    <location>
        <begin position="110"/>
        <end position="130"/>
    </location>
</feature>
<feature type="transmembrane region" description="Helical" evidence="6">
    <location>
        <begin position="255"/>
        <end position="273"/>
    </location>
</feature>
<dbReference type="PROSITE" id="PS50850">
    <property type="entry name" value="MFS"/>
    <property type="match status" value="1"/>
</dbReference>
<feature type="transmembrane region" description="Helical" evidence="6">
    <location>
        <begin position="176"/>
        <end position="197"/>
    </location>
</feature>
<dbReference type="AlphaFoldDB" id="A0A974XFT8"/>
<keyword evidence="5 6" id="KW-0472">Membrane</keyword>
<feature type="transmembrane region" description="Helical" evidence="6">
    <location>
        <begin position="285"/>
        <end position="302"/>
    </location>
</feature>
<feature type="transmembrane region" description="Helical" evidence="6">
    <location>
        <begin position="348"/>
        <end position="367"/>
    </location>
</feature>
<dbReference type="GO" id="GO:0005886">
    <property type="term" value="C:plasma membrane"/>
    <property type="evidence" value="ECO:0007669"/>
    <property type="project" value="UniProtKB-SubCell"/>
</dbReference>
<dbReference type="GO" id="GO:0022857">
    <property type="term" value="F:transmembrane transporter activity"/>
    <property type="evidence" value="ECO:0007669"/>
    <property type="project" value="InterPro"/>
</dbReference>
<dbReference type="SUPFAM" id="SSF103473">
    <property type="entry name" value="MFS general substrate transporter"/>
    <property type="match status" value="1"/>
</dbReference>
<feature type="domain" description="Major facilitator superfamily (MFS) profile" evidence="7">
    <location>
        <begin position="14"/>
        <end position="396"/>
    </location>
</feature>
<evidence type="ECO:0000256" key="2">
    <source>
        <dbReference type="ARBA" id="ARBA00022448"/>
    </source>
</evidence>
<dbReference type="RefSeq" id="WP_207300401.1">
    <property type="nucleotide sequence ID" value="NZ_CP071444.1"/>
</dbReference>
<sequence length="417" mass="44962">MKSNNTQTTIWNKGFIYVLIANIGVSLAQFSVNTYVSSYMGYLGMSAVLTGIIAGIYFGVAFAFRPVSGPAVTMLNKKKLLIIIYGAGIFINLGYALFPTVPLFITMRLLHGVQLSFMGSLAMTVAAEFLPEDKMASGLGIYGLSYIAAQAFGPTLAATLQSFGEAQFGAGGGYRAIFIAAAIFAAISTIPCILLPYEGKALDKEAVRALGPWYKNIVAKEAVSPSTVMMLMSIANVLIHTYMIPYGAYKGISNIAIYFTISAFVTVLSRPIAGRLADRFGPAKVFYPGILLTMSSFVLISYATDVKFIILAAVLASAGNGTVLPAIQTMTMQSVPPQRRGVASNTNFLGMDLGNFVGPALSGFVISQFNFSVMYRFALIPLSLAIIVFAMGWKPYLRQREILESKQNAVHKTIHHR</sequence>
<dbReference type="Pfam" id="PF07690">
    <property type="entry name" value="MFS_1"/>
    <property type="match status" value="1"/>
</dbReference>
<evidence type="ECO:0000256" key="3">
    <source>
        <dbReference type="ARBA" id="ARBA00022692"/>
    </source>
</evidence>
<feature type="transmembrane region" description="Helical" evidence="6">
    <location>
        <begin position="80"/>
        <end position="98"/>
    </location>
</feature>
<proteinExistence type="predicted"/>
<evidence type="ECO:0000259" key="7">
    <source>
        <dbReference type="PROSITE" id="PS50850"/>
    </source>
</evidence>
<dbReference type="InterPro" id="IPR011701">
    <property type="entry name" value="MFS"/>
</dbReference>